<sequence length="127" mass="13531">MSSRTIPIAAACEPGAEPSRCQACGGGEIAPPCGASVRGLPCAAPRLEGPSDLLQRVMGELTEALDRESRGCVAARDFVHLLRVQDGEAELRLGVHPDHAGIQLMDTAFQTLRRLLPDTDIYVQQLA</sequence>
<comment type="caution">
    <text evidence="1">The sequence shown here is derived from an EMBL/GenBank/DDBJ whole genome shotgun (WGS) entry which is preliminary data.</text>
</comment>
<dbReference type="RefSeq" id="WP_210851708.1">
    <property type="nucleotide sequence ID" value="NZ_JAGQDD010000001.1"/>
</dbReference>
<keyword evidence="2" id="KW-1185">Reference proteome</keyword>
<accession>A0A940Y869</accession>
<proteinExistence type="predicted"/>
<gene>
    <name evidence="1" type="ORF">KAK03_03150</name>
</gene>
<dbReference type="EMBL" id="JAGQDD010000001">
    <property type="protein sequence ID" value="MBQ0929468.1"/>
    <property type="molecule type" value="Genomic_DNA"/>
</dbReference>
<reference evidence="1 2" key="1">
    <citation type="submission" date="2021-04" db="EMBL/GenBank/DDBJ databases">
        <title>The genome sequence of Ideonella sp. 3Y2.</title>
        <authorList>
            <person name="Liu Y."/>
        </authorList>
    </citation>
    <scope>NUCLEOTIDE SEQUENCE [LARGE SCALE GENOMIC DNA]</scope>
    <source>
        <strain evidence="1 2">3Y2</strain>
    </source>
</reference>
<dbReference type="Proteomes" id="UP000676246">
    <property type="component" value="Unassembled WGS sequence"/>
</dbReference>
<evidence type="ECO:0000313" key="2">
    <source>
        <dbReference type="Proteomes" id="UP000676246"/>
    </source>
</evidence>
<organism evidence="1 2">
    <name type="scientific">Ideonella alba</name>
    <dbReference type="NCBI Taxonomy" id="2824118"/>
    <lineage>
        <taxon>Bacteria</taxon>
        <taxon>Pseudomonadati</taxon>
        <taxon>Pseudomonadota</taxon>
        <taxon>Betaproteobacteria</taxon>
        <taxon>Burkholderiales</taxon>
        <taxon>Sphaerotilaceae</taxon>
        <taxon>Ideonella</taxon>
    </lineage>
</organism>
<protein>
    <submittedName>
        <fullName evidence="1">Uncharacterized protein</fullName>
    </submittedName>
</protein>
<dbReference type="AlphaFoldDB" id="A0A940Y869"/>
<evidence type="ECO:0000313" key="1">
    <source>
        <dbReference type="EMBL" id="MBQ0929468.1"/>
    </source>
</evidence>
<name>A0A940Y869_9BURK</name>